<dbReference type="AlphaFoldDB" id="A0A0C9TVH6"/>
<gene>
    <name evidence="1" type="ORF">M422DRAFT_263649</name>
</gene>
<sequence length="105" mass="12085">MALLRVSSKFLMDNISTKAIKILDEQKQFPSSLEKIQYGHKFNVKPWIREGFLEIIMRPEPLNEEEASALELKEALRCVAAREKYIRSTTSPRTLNANESMNTLS</sequence>
<dbReference type="OrthoDB" id="3223751at2759"/>
<dbReference type="HOGENOM" id="CLU_2238300_0_0_1"/>
<evidence type="ECO:0000313" key="1">
    <source>
        <dbReference type="EMBL" id="KIJ34338.1"/>
    </source>
</evidence>
<proteinExistence type="predicted"/>
<keyword evidence="2" id="KW-1185">Reference proteome</keyword>
<accession>A0A0C9TVH6</accession>
<name>A0A0C9TVH6_SPHS4</name>
<organism evidence="1 2">
    <name type="scientific">Sphaerobolus stellatus (strain SS14)</name>
    <dbReference type="NCBI Taxonomy" id="990650"/>
    <lineage>
        <taxon>Eukaryota</taxon>
        <taxon>Fungi</taxon>
        <taxon>Dikarya</taxon>
        <taxon>Basidiomycota</taxon>
        <taxon>Agaricomycotina</taxon>
        <taxon>Agaricomycetes</taxon>
        <taxon>Phallomycetidae</taxon>
        <taxon>Geastrales</taxon>
        <taxon>Sphaerobolaceae</taxon>
        <taxon>Sphaerobolus</taxon>
    </lineage>
</organism>
<protein>
    <submittedName>
        <fullName evidence="1">Uncharacterized protein</fullName>
    </submittedName>
</protein>
<reference evidence="1 2" key="1">
    <citation type="submission" date="2014-06" db="EMBL/GenBank/DDBJ databases">
        <title>Evolutionary Origins and Diversification of the Mycorrhizal Mutualists.</title>
        <authorList>
            <consortium name="DOE Joint Genome Institute"/>
            <consortium name="Mycorrhizal Genomics Consortium"/>
            <person name="Kohler A."/>
            <person name="Kuo A."/>
            <person name="Nagy L.G."/>
            <person name="Floudas D."/>
            <person name="Copeland A."/>
            <person name="Barry K.W."/>
            <person name="Cichocki N."/>
            <person name="Veneault-Fourrey C."/>
            <person name="LaButti K."/>
            <person name="Lindquist E.A."/>
            <person name="Lipzen A."/>
            <person name="Lundell T."/>
            <person name="Morin E."/>
            <person name="Murat C."/>
            <person name="Riley R."/>
            <person name="Ohm R."/>
            <person name="Sun H."/>
            <person name="Tunlid A."/>
            <person name="Henrissat B."/>
            <person name="Grigoriev I.V."/>
            <person name="Hibbett D.S."/>
            <person name="Martin F."/>
        </authorList>
    </citation>
    <scope>NUCLEOTIDE SEQUENCE [LARGE SCALE GENOMIC DNA]</scope>
    <source>
        <strain evidence="1 2">SS14</strain>
    </source>
</reference>
<evidence type="ECO:0000313" key="2">
    <source>
        <dbReference type="Proteomes" id="UP000054279"/>
    </source>
</evidence>
<dbReference type="Proteomes" id="UP000054279">
    <property type="component" value="Unassembled WGS sequence"/>
</dbReference>
<dbReference type="EMBL" id="KN837201">
    <property type="protein sequence ID" value="KIJ34338.1"/>
    <property type="molecule type" value="Genomic_DNA"/>
</dbReference>